<evidence type="ECO:0000259" key="3">
    <source>
        <dbReference type="PROSITE" id="PS51272"/>
    </source>
</evidence>
<sequence length="435" mass="49042">MKVKSFIGALLFVVLLSVGVTQVAASLFHDVSDDDYYVDEVEFLNGKEVIYGYPDGTFRPDDQITREQAALMVVRALDLDTEERENVEFSDVSTLLDGYEAIAVVMEEGLFTDFVSGSEFRPDQPLTRGEMAAILVNAYDFASFSTSTDFLDLDSHWAQDDVVALVDNEITAGYNDGTFRPDNPVTRAEFSVFMARAEDPQFREDLPDVSYQWAGEWHRHFQVDGRSGVLTISNETDDQFSFEINVASGGHAGNLDGEVIVDGREASFYDGESGCELDFTLYDSKVEITSPDRFKCSVFGGMQAPPFDGEYHEEELEVDTGQGYLYERGIFDTEEQDRGFYELVGEGYEDFANRFQYPYSEENLDGWDATVVSDFVPGIVAMRAIIMFDDDGHYWAVVDGEGGIKYYSNDEHYQDQLPKTIDDWNTSDSVEYMND</sequence>
<reference evidence="4 5" key="1">
    <citation type="submission" date="2020-08" db="EMBL/GenBank/DDBJ databases">
        <title>Genomic Encyclopedia of Type Strains, Phase IV (KMG-IV): sequencing the most valuable type-strain genomes for metagenomic binning, comparative biology and taxonomic classification.</title>
        <authorList>
            <person name="Goeker M."/>
        </authorList>
    </citation>
    <scope>NUCLEOTIDE SEQUENCE [LARGE SCALE GENOMIC DNA]</scope>
    <source>
        <strain evidence="4 5">DSM 24696</strain>
    </source>
</reference>
<organism evidence="4 5">
    <name type="scientific">Texcoconibacillus texcoconensis</name>
    <dbReference type="NCBI Taxonomy" id="1095777"/>
    <lineage>
        <taxon>Bacteria</taxon>
        <taxon>Bacillati</taxon>
        <taxon>Bacillota</taxon>
        <taxon>Bacilli</taxon>
        <taxon>Bacillales</taxon>
        <taxon>Bacillaceae</taxon>
        <taxon>Texcoconibacillus</taxon>
    </lineage>
</organism>
<dbReference type="AlphaFoldDB" id="A0A840QUU4"/>
<feature type="domain" description="SLH" evidence="3">
    <location>
        <begin position="88"/>
        <end position="143"/>
    </location>
</feature>
<comment type="caution">
    <text evidence="4">The sequence shown here is derived from an EMBL/GenBank/DDBJ whole genome shotgun (WGS) entry which is preliminary data.</text>
</comment>
<dbReference type="PANTHER" id="PTHR43308:SF5">
    <property type="entry name" value="S-LAYER PROTEIN _ PEPTIDOGLYCAN ENDO-BETA-N-ACETYLGLUCOSAMINIDASE"/>
    <property type="match status" value="1"/>
</dbReference>
<feature type="domain" description="SLH" evidence="3">
    <location>
        <begin position="145"/>
        <end position="208"/>
    </location>
</feature>
<gene>
    <name evidence="4" type="ORF">HNQ41_003274</name>
</gene>
<accession>A0A840QUU4</accession>
<keyword evidence="1 2" id="KW-0732">Signal</keyword>
<evidence type="ECO:0000256" key="1">
    <source>
        <dbReference type="ARBA" id="ARBA00022729"/>
    </source>
</evidence>
<evidence type="ECO:0000313" key="5">
    <source>
        <dbReference type="Proteomes" id="UP000551878"/>
    </source>
</evidence>
<feature type="domain" description="SLH" evidence="3">
    <location>
        <begin position="24"/>
        <end position="87"/>
    </location>
</feature>
<protein>
    <recommendedName>
        <fullName evidence="3">SLH domain-containing protein</fullName>
    </recommendedName>
</protein>
<dbReference type="InterPro" id="IPR051465">
    <property type="entry name" value="Cell_Envelope_Struct_Comp"/>
</dbReference>
<dbReference type="PANTHER" id="PTHR43308">
    <property type="entry name" value="OUTER MEMBRANE PROTEIN ALPHA-RELATED"/>
    <property type="match status" value="1"/>
</dbReference>
<evidence type="ECO:0000313" key="4">
    <source>
        <dbReference type="EMBL" id="MBB5175048.1"/>
    </source>
</evidence>
<proteinExistence type="predicted"/>
<dbReference type="InterPro" id="IPR001119">
    <property type="entry name" value="SLH_dom"/>
</dbReference>
<dbReference type="Pfam" id="PF00395">
    <property type="entry name" value="SLH"/>
    <property type="match status" value="3"/>
</dbReference>
<feature type="signal peptide" evidence="2">
    <location>
        <begin position="1"/>
        <end position="25"/>
    </location>
</feature>
<feature type="chain" id="PRO_5038540117" description="SLH domain-containing protein" evidence="2">
    <location>
        <begin position="26"/>
        <end position="435"/>
    </location>
</feature>
<dbReference type="Proteomes" id="UP000551878">
    <property type="component" value="Unassembled WGS sequence"/>
</dbReference>
<keyword evidence="5" id="KW-1185">Reference proteome</keyword>
<name>A0A840QUU4_9BACI</name>
<evidence type="ECO:0000256" key="2">
    <source>
        <dbReference type="SAM" id="SignalP"/>
    </source>
</evidence>
<dbReference type="RefSeq" id="WP_184665450.1">
    <property type="nucleotide sequence ID" value="NZ_JACHHB010000021.1"/>
</dbReference>
<dbReference type="EMBL" id="JACHHB010000021">
    <property type="protein sequence ID" value="MBB5175048.1"/>
    <property type="molecule type" value="Genomic_DNA"/>
</dbReference>
<dbReference type="PROSITE" id="PS51272">
    <property type="entry name" value="SLH"/>
    <property type="match status" value="3"/>
</dbReference>